<dbReference type="OrthoDB" id="2991410at2"/>
<evidence type="ECO:0000313" key="2">
    <source>
        <dbReference type="EMBL" id="SIS54586.1"/>
    </source>
</evidence>
<accession>A0A1N7JZ99</accession>
<proteinExistence type="predicted"/>
<keyword evidence="3" id="KW-1185">Reference proteome</keyword>
<dbReference type="RefSeq" id="WP_143457043.1">
    <property type="nucleotide sequence ID" value="NZ_CP048103.1"/>
</dbReference>
<evidence type="ECO:0000256" key="1">
    <source>
        <dbReference type="SAM" id="SignalP"/>
    </source>
</evidence>
<reference evidence="3" key="1">
    <citation type="submission" date="2017-01" db="EMBL/GenBank/DDBJ databases">
        <authorList>
            <person name="Varghese N."/>
            <person name="Submissions S."/>
        </authorList>
    </citation>
    <scope>NUCLEOTIDE SEQUENCE [LARGE SCALE GENOMIC DNA]</scope>
    <source>
        <strain evidence="3">DSM 45196</strain>
    </source>
</reference>
<organism evidence="2 3">
    <name type="scientific">Kroppenstedtia eburnea</name>
    <dbReference type="NCBI Taxonomy" id="714067"/>
    <lineage>
        <taxon>Bacteria</taxon>
        <taxon>Bacillati</taxon>
        <taxon>Bacillota</taxon>
        <taxon>Bacilli</taxon>
        <taxon>Bacillales</taxon>
        <taxon>Thermoactinomycetaceae</taxon>
        <taxon>Kroppenstedtia</taxon>
    </lineage>
</organism>
<sequence length="198" mass="21983">MIKRMAIILFALVLIPLSVPVSAADQTLSKMAIHEGLEQISKPMKEKFITTYAAFPASAEKNVETGVQASTDIRVQMTAKADSIGTQAFFCFTDSNGWLNNPDCTTNRSTIYRTKNVELRVGYWNGKQYGWGRLIAGDTVYFQVDLNGDRRVDIGSMCMLCDPGTYTNAYPTSSSSKVAFRVCGANRYSDPLTCTPWW</sequence>
<feature type="chain" id="PRO_5012116913" evidence="1">
    <location>
        <begin position="24"/>
        <end position="198"/>
    </location>
</feature>
<dbReference type="Proteomes" id="UP000186795">
    <property type="component" value="Unassembled WGS sequence"/>
</dbReference>
<dbReference type="EMBL" id="FTOD01000002">
    <property type="protein sequence ID" value="SIS54586.1"/>
    <property type="molecule type" value="Genomic_DNA"/>
</dbReference>
<name>A0A1N7JZ99_9BACL</name>
<evidence type="ECO:0000313" key="3">
    <source>
        <dbReference type="Proteomes" id="UP000186795"/>
    </source>
</evidence>
<gene>
    <name evidence="2" type="ORF">SAMN05421790_102365</name>
</gene>
<protein>
    <submittedName>
        <fullName evidence="2">Uncharacterized protein</fullName>
    </submittedName>
</protein>
<keyword evidence="1" id="KW-0732">Signal</keyword>
<feature type="signal peptide" evidence="1">
    <location>
        <begin position="1"/>
        <end position="23"/>
    </location>
</feature>
<dbReference type="AlphaFoldDB" id="A0A1N7JZ99"/>